<dbReference type="AlphaFoldDB" id="A0A7E4VJD7"/>
<keyword evidence="1" id="KW-1133">Transmembrane helix</keyword>
<dbReference type="Proteomes" id="UP000492821">
    <property type="component" value="Unassembled WGS sequence"/>
</dbReference>
<feature type="transmembrane region" description="Helical" evidence="1">
    <location>
        <begin position="12"/>
        <end position="33"/>
    </location>
</feature>
<keyword evidence="1" id="KW-0812">Transmembrane</keyword>
<proteinExistence type="predicted"/>
<keyword evidence="2" id="KW-1185">Reference proteome</keyword>
<feature type="transmembrane region" description="Helical" evidence="1">
    <location>
        <begin position="113"/>
        <end position="135"/>
    </location>
</feature>
<evidence type="ECO:0000256" key="1">
    <source>
        <dbReference type="SAM" id="Phobius"/>
    </source>
</evidence>
<accession>A0A7E4VJD7</accession>
<protein>
    <submittedName>
        <fullName evidence="3">G_PROTEIN_RECEP_F1_2 domain-containing protein</fullName>
    </submittedName>
</protein>
<evidence type="ECO:0000313" key="2">
    <source>
        <dbReference type="Proteomes" id="UP000492821"/>
    </source>
</evidence>
<evidence type="ECO:0000313" key="3">
    <source>
        <dbReference type="WBParaSite" id="Pan_g21662.t1"/>
    </source>
</evidence>
<reference evidence="3" key="2">
    <citation type="submission" date="2020-10" db="UniProtKB">
        <authorList>
            <consortium name="WormBaseParasite"/>
        </authorList>
    </citation>
    <scope>IDENTIFICATION</scope>
</reference>
<reference evidence="2" key="1">
    <citation type="journal article" date="2013" name="Genetics">
        <title>The draft genome and transcriptome of Panagrellus redivivus are shaped by the harsh demands of a free-living lifestyle.</title>
        <authorList>
            <person name="Srinivasan J."/>
            <person name="Dillman A.R."/>
            <person name="Macchietto M.G."/>
            <person name="Heikkinen L."/>
            <person name="Lakso M."/>
            <person name="Fracchia K.M."/>
            <person name="Antoshechkin I."/>
            <person name="Mortazavi A."/>
            <person name="Wong G."/>
            <person name="Sternberg P.W."/>
        </authorList>
    </citation>
    <scope>NUCLEOTIDE SEQUENCE [LARGE SCALE GENOMIC DNA]</scope>
    <source>
        <strain evidence="2">MT8872</strain>
    </source>
</reference>
<keyword evidence="1" id="KW-0472">Membrane</keyword>
<feature type="transmembrane region" description="Helical" evidence="1">
    <location>
        <begin position="69"/>
        <end position="93"/>
    </location>
</feature>
<sequence>MSFFGSMVQKVAYALPILIALVAIDMTVAINFLRLSTVNNLHAAPLIPNAIFLWRALKTNNHTMVYRIFMLNTGTMISWLIAIIVMAFTVFYPKNMASDYVTLLCDSDSVGKQLAILLMILIFAIHFYLMVYLNWNLLFHAAYMCHMNTNMCAHTADCPGLGDYDPQWHRIKP</sequence>
<name>A0A7E4VJD7_PANRE</name>
<dbReference type="WBParaSite" id="Pan_g21662.t1">
    <property type="protein sequence ID" value="Pan_g21662.t1"/>
    <property type="gene ID" value="Pan_g21662"/>
</dbReference>
<organism evidence="2 3">
    <name type="scientific">Panagrellus redivivus</name>
    <name type="common">Microworm</name>
    <dbReference type="NCBI Taxonomy" id="6233"/>
    <lineage>
        <taxon>Eukaryota</taxon>
        <taxon>Metazoa</taxon>
        <taxon>Ecdysozoa</taxon>
        <taxon>Nematoda</taxon>
        <taxon>Chromadorea</taxon>
        <taxon>Rhabditida</taxon>
        <taxon>Tylenchina</taxon>
        <taxon>Panagrolaimomorpha</taxon>
        <taxon>Panagrolaimoidea</taxon>
        <taxon>Panagrolaimidae</taxon>
        <taxon>Panagrellus</taxon>
    </lineage>
</organism>